<dbReference type="Proteomes" id="UP000032141">
    <property type="component" value="Chromosome C4"/>
</dbReference>
<dbReference type="Gramene" id="Bo4g034810.1">
    <property type="protein sequence ID" value="Bo4g034810.1"/>
    <property type="gene ID" value="Bo4g034810"/>
</dbReference>
<evidence type="ECO:0000313" key="1">
    <source>
        <dbReference type="EnsemblPlants" id="Bo4g034810.1"/>
    </source>
</evidence>
<keyword evidence="2" id="KW-1185">Reference proteome</keyword>
<reference evidence="1" key="2">
    <citation type="submission" date="2015-03" db="UniProtKB">
        <authorList>
            <consortium name="EnsemblPlants"/>
        </authorList>
    </citation>
    <scope>IDENTIFICATION</scope>
</reference>
<dbReference type="EnsemblPlants" id="Bo4g034810.1">
    <property type="protein sequence ID" value="Bo4g034810.1"/>
    <property type="gene ID" value="Bo4g034810"/>
</dbReference>
<sequence length="81" mass="9182">MNLVNPRPPSCSSRRGEYVATKNASIGVRTKPHAPPQVSPTARVSFTRRRLRRRHRVCFMLELGLHFSSAMNSACETDEQE</sequence>
<protein>
    <submittedName>
        <fullName evidence="1">Uncharacterized protein</fullName>
    </submittedName>
</protein>
<proteinExistence type="predicted"/>
<organism evidence="1 2">
    <name type="scientific">Brassica oleracea var. oleracea</name>
    <dbReference type="NCBI Taxonomy" id="109376"/>
    <lineage>
        <taxon>Eukaryota</taxon>
        <taxon>Viridiplantae</taxon>
        <taxon>Streptophyta</taxon>
        <taxon>Embryophyta</taxon>
        <taxon>Tracheophyta</taxon>
        <taxon>Spermatophyta</taxon>
        <taxon>Magnoliopsida</taxon>
        <taxon>eudicotyledons</taxon>
        <taxon>Gunneridae</taxon>
        <taxon>Pentapetalae</taxon>
        <taxon>rosids</taxon>
        <taxon>malvids</taxon>
        <taxon>Brassicales</taxon>
        <taxon>Brassicaceae</taxon>
        <taxon>Brassiceae</taxon>
        <taxon>Brassica</taxon>
    </lineage>
</organism>
<evidence type="ECO:0000313" key="2">
    <source>
        <dbReference type="Proteomes" id="UP000032141"/>
    </source>
</evidence>
<reference evidence="1 2" key="1">
    <citation type="journal article" date="2014" name="Genome Biol.">
        <title>Transcriptome and methylome profiling reveals relics of genome dominance in the mesopolyploid Brassica oleracea.</title>
        <authorList>
            <person name="Parkin I.A."/>
            <person name="Koh C."/>
            <person name="Tang H."/>
            <person name="Robinson S.J."/>
            <person name="Kagale S."/>
            <person name="Clarke W.E."/>
            <person name="Town C.D."/>
            <person name="Nixon J."/>
            <person name="Krishnakumar V."/>
            <person name="Bidwell S.L."/>
            <person name="Denoeud F."/>
            <person name="Belcram H."/>
            <person name="Links M.G."/>
            <person name="Just J."/>
            <person name="Clarke C."/>
            <person name="Bender T."/>
            <person name="Huebert T."/>
            <person name="Mason A.S."/>
            <person name="Pires J.C."/>
            <person name="Barker G."/>
            <person name="Moore J."/>
            <person name="Walley P.G."/>
            <person name="Manoli S."/>
            <person name="Batley J."/>
            <person name="Edwards D."/>
            <person name="Nelson M.N."/>
            <person name="Wang X."/>
            <person name="Paterson A.H."/>
            <person name="King G."/>
            <person name="Bancroft I."/>
            <person name="Chalhoub B."/>
            <person name="Sharpe A.G."/>
        </authorList>
    </citation>
    <scope>NUCLEOTIDE SEQUENCE</scope>
    <source>
        <strain evidence="1 2">cv. TO1000</strain>
    </source>
</reference>
<dbReference type="AlphaFoldDB" id="A0A0D3BRK8"/>
<accession>A0A0D3BRK8</accession>
<name>A0A0D3BRK8_BRAOL</name>
<dbReference type="HOGENOM" id="CLU_2577170_0_0_1"/>